<dbReference type="NCBIfam" id="NF041390">
    <property type="entry name" value="TadE_Rv3655c"/>
    <property type="match status" value="1"/>
</dbReference>
<proteinExistence type="predicted"/>
<evidence type="ECO:0000313" key="1">
    <source>
        <dbReference type="EMBL" id="SES28910.1"/>
    </source>
</evidence>
<dbReference type="EMBL" id="FOGO01000015">
    <property type="protein sequence ID" value="SES28910.1"/>
    <property type="molecule type" value="Genomic_DNA"/>
</dbReference>
<name>A0A1H9W4N0_9ACTN</name>
<dbReference type="InterPro" id="IPR049790">
    <property type="entry name" value="Rv3655c/TadE"/>
</dbReference>
<accession>A0A1H9W4N0</accession>
<organism evidence="1 2">
    <name type="scientific">Streptomyces qinglanensis</name>
    <dbReference type="NCBI Taxonomy" id="943816"/>
    <lineage>
        <taxon>Bacteria</taxon>
        <taxon>Bacillati</taxon>
        <taxon>Actinomycetota</taxon>
        <taxon>Actinomycetes</taxon>
        <taxon>Kitasatosporales</taxon>
        <taxon>Streptomycetaceae</taxon>
        <taxon>Streptomyces</taxon>
    </lineage>
</organism>
<reference evidence="2" key="1">
    <citation type="submission" date="2016-10" db="EMBL/GenBank/DDBJ databases">
        <authorList>
            <person name="Varghese N."/>
            <person name="Submissions S."/>
        </authorList>
    </citation>
    <scope>NUCLEOTIDE SEQUENCE [LARGE SCALE GENOMIC DNA]</scope>
    <source>
        <strain evidence="2">CGMCC 4.6825</strain>
    </source>
</reference>
<evidence type="ECO:0000313" key="2">
    <source>
        <dbReference type="Proteomes" id="UP000182841"/>
    </source>
</evidence>
<evidence type="ECO:0008006" key="3">
    <source>
        <dbReference type="Google" id="ProtNLM"/>
    </source>
</evidence>
<protein>
    <recommendedName>
        <fullName evidence="3">Pilus assembly protein TadE</fullName>
    </recommendedName>
</protein>
<gene>
    <name evidence="1" type="ORF">SAMN05421870_11536</name>
</gene>
<dbReference type="STRING" id="943816.AN217_00850"/>
<keyword evidence="2" id="KW-1185">Reference proteome</keyword>
<dbReference type="Proteomes" id="UP000182841">
    <property type="component" value="Unassembled WGS sequence"/>
</dbReference>
<sequence length="105" mass="10673">MVIPALVLLVAGLLWGLMAAVARIQCVDAARAGARAAARGEPAEDVRRAARAAAPPGARVETAREGELVRVAVRARTVGPGPLTVELSSEAVALDERRAGGSGVL</sequence>
<dbReference type="AlphaFoldDB" id="A0A1H9W4N0"/>